<protein>
    <submittedName>
        <fullName evidence="2">Uncharacterized protein</fullName>
    </submittedName>
</protein>
<comment type="caution">
    <text evidence="2">The sequence shown here is derived from an EMBL/GenBank/DDBJ whole genome shotgun (WGS) entry which is preliminary data.</text>
</comment>
<dbReference type="Proteomes" id="UP000032458">
    <property type="component" value="Unassembled WGS sequence"/>
</dbReference>
<name>A0A0D7CMB7_9ACTN</name>
<keyword evidence="3" id="KW-1185">Reference proteome</keyword>
<organism evidence="2 3">
    <name type="scientific">Streptomyces natalensis ATCC 27448</name>
    <dbReference type="NCBI Taxonomy" id="1240678"/>
    <lineage>
        <taxon>Bacteria</taxon>
        <taxon>Bacillati</taxon>
        <taxon>Actinomycetota</taxon>
        <taxon>Actinomycetes</taxon>
        <taxon>Kitasatosporales</taxon>
        <taxon>Streptomycetaceae</taxon>
        <taxon>Streptomyces</taxon>
    </lineage>
</organism>
<dbReference type="EMBL" id="JRKI01000026">
    <property type="protein sequence ID" value="KIZ17010.1"/>
    <property type="molecule type" value="Genomic_DNA"/>
</dbReference>
<feature type="region of interest" description="Disordered" evidence="1">
    <location>
        <begin position="41"/>
        <end position="76"/>
    </location>
</feature>
<evidence type="ECO:0000256" key="1">
    <source>
        <dbReference type="SAM" id="MobiDB-lite"/>
    </source>
</evidence>
<proteinExistence type="predicted"/>
<gene>
    <name evidence="2" type="ORF">SNA_18855</name>
</gene>
<accession>A0A0D7CMB7</accession>
<reference evidence="2 3" key="1">
    <citation type="submission" date="2014-09" db="EMBL/GenBank/DDBJ databases">
        <title>Draft genome sequence of Streptomyces natalensis ATCC 27448, producer of the antifungal pimaricin.</title>
        <authorList>
            <person name="Mendes M.V."/>
            <person name="Beites T."/>
            <person name="Pires S."/>
            <person name="Santos C.L."/>
            <person name="Moradas-Ferreira P."/>
        </authorList>
    </citation>
    <scope>NUCLEOTIDE SEQUENCE [LARGE SCALE GENOMIC DNA]</scope>
    <source>
        <strain evidence="2 3">ATCC 27448</strain>
    </source>
</reference>
<feature type="compositionally biased region" description="Basic and acidic residues" evidence="1">
    <location>
        <begin position="52"/>
        <end position="76"/>
    </location>
</feature>
<sequence>MIASPVLRHRTWEEDMSSALWFAGDERFGGVVAIPGGQAPMFTKPRQWGPLESRRAKASTEELDRAQRAGIDTKKW</sequence>
<evidence type="ECO:0000313" key="2">
    <source>
        <dbReference type="EMBL" id="KIZ17010.1"/>
    </source>
</evidence>
<dbReference type="AlphaFoldDB" id="A0A0D7CMB7"/>
<dbReference type="PATRIC" id="fig|1240678.4.peg.3973"/>
<evidence type="ECO:0000313" key="3">
    <source>
        <dbReference type="Proteomes" id="UP000032458"/>
    </source>
</evidence>